<proteinExistence type="evidence at transcript level"/>
<accession>F2EG67</accession>
<dbReference type="AlphaFoldDB" id="F2EG67"/>
<reference evidence="1" key="1">
    <citation type="journal article" date="2011" name="Plant Physiol.">
        <title>Comprehensive sequence analysis of 24,783 barley full-length cDNAs derived from 12 clone libraries.</title>
        <authorList>
            <person name="Matsumoto T."/>
            <person name="Tanaka T."/>
            <person name="Sakai H."/>
            <person name="Amano N."/>
            <person name="Kanamori H."/>
            <person name="Kurita K."/>
            <person name="Kikuta A."/>
            <person name="Kamiya K."/>
            <person name="Yamamoto M."/>
            <person name="Ikawa H."/>
            <person name="Fujii N."/>
            <person name="Hori K."/>
            <person name="Itoh T."/>
            <person name="Sato K."/>
        </authorList>
    </citation>
    <scope>NUCLEOTIDE SEQUENCE</scope>
    <source>
        <tissue evidence="1">Flower</tissue>
    </source>
</reference>
<organism evidence="1">
    <name type="scientific">Hordeum vulgare subsp. vulgare</name>
    <name type="common">Domesticated barley</name>
    <dbReference type="NCBI Taxonomy" id="112509"/>
    <lineage>
        <taxon>Eukaryota</taxon>
        <taxon>Viridiplantae</taxon>
        <taxon>Streptophyta</taxon>
        <taxon>Embryophyta</taxon>
        <taxon>Tracheophyta</taxon>
        <taxon>Spermatophyta</taxon>
        <taxon>Magnoliopsida</taxon>
        <taxon>Liliopsida</taxon>
        <taxon>Poales</taxon>
        <taxon>Poaceae</taxon>
        <taxon>BOP clade</taxon>
        <taxon>Pooideae</taxon>
        <taxon>Triticodae</taxon>
        <taxon>Triticeae</taxon>
        <taxon>Hordeinae</taxon>
        <taxon>Hordeum</taxon>
    </lineage>
</organism>
<dbReference type="EMBL" id="AK375144">
    <property type="protein sequence ID" value="BAK06339.1"/>
    <property type="molecule type" value="mRNA"/>
</dbReference>
<protein>
    <submittedName>
        <fullName evidence="1">Predicted protein</fullName>
    </submittedName>
</protein>
<name>F2EG67_HORVV</name>
<evidence type="ECO:0000313" key="1">
    <source>
        <dbReference type="EMBL" id="BAK06339.1"/>
    </source>
</evidence>
<sequence length="58" mass="6992">MQNYLLLCRRWLYFFGNVLHKVLSNHTETAVFYSWRIHASLYLVLCCKEVDRIVNGTR</sequence>